<dbReference type="InterPro" id="IPR018506">
    <property type="entry name" value="Cyt_B5_heme-BS"/>
</dbReference>
<dbReference type="PANTHER" id="PTHR19359:SF14">
    <property type="entry name" value="CYTOCHROME B5 A"/>
    <property type="match status" value="1"/>
</dbReference>
<comment type="similarity">
    <text evidence="4">Belongs to the cytochrome b5 family.</text>
</comment>
<keyword evidence="1" id="KW-0349">Heme</keyword>
<dbReference type="Gene3D" id="3.10.120.10">
    <property type="entry name" value="Cytochrome b5-like heme/steroid binding domain"/>
    <property type="match status" value="1"/>
</dbReference>
<dbReference type="PANTHER" id="PTHR19359">
    <property type="entry name" value="CYTOCHROME B5"/>
    <property type="match status" value="1"/>
</dbReference>
<dbReference type="InterPro" id="IPR001199">
    <property type="entry name" value="Cyt_B5-like_heme/steroid-bd"/>
</dbReference>
<evidence type="ECO:0000256" key="1">
    <source>
        <dbReference type="ARBA" id="ARBA00022617"/>
    </source>
</evidence>
<name>A0ABR1QH63_9PEZI</name>
<evidence type="ECO:0000259" key="5">
    <source>
        <dbReference type="PROSITE" id="PS50255"/>
    </source>
</evidence>
<evidence type="ECO:0000256" key="4">
    <source>
        <dbReference type="ARBA" id="ARBA00038168"/>
    </source>
</evidence>
<evidence type="ECO:0000313" key="7">
    <source>
        <dbReference type="Proteomes" id="UP001391051"/>
    </source>
</evidence>
<dbReference type="PROSITE" id="PS50255">
    <property type="entry name" value="CYTOCHROME_B5_2"/>
    <property type="match status" value="1"/>
</dbReference>
<keyword evidence="7" id="KW-1185">Reference proteome</keyword>
<organism evidence="6 7">
    <name type="scientific">Apiospora aurea</name>
    <dbReference type="NCBI Taxonomy" id="335848"/>
    <lineage>
        <taxon>Eukaryota</taxon>
        <taxon>Fungi</taxon>
        <taxon>Dikarya</taxon>
        <taxon>Ascomycota</taxon>
        <taxon>Pezizomycotina</taxon>
        <taxon>Sordariomycetes</taxon>
        <taxon>Xylariomycetidae</taxon>
        <taxon>Amphisphaeriales</taxon>
        <taxon>Apiosporaceae</taxon>
        <taxon>Apiospora</taxon>
    </lineage>
</organism>
<reference evidence="6 7" key="1">
    <citation type="submission" date="2023-01" db="EMBL/GenBank/DDBJ databases">
        <title>Analysis of 21 Apiospora genomes using comparative genomics revels a genus with tremendous synthesis potential of carbohydrate active enzymes and secondary metabolites.</title>
        <authorList>
            <person name="Sorensen T."/>
        </authorList>
    </citation>
    <scope>NUCLEOTIDE SEQUENCE [LARGE SCALE GENOMIC DNA]</scope>
    <source>
        <strain evidence="6 7">CBS 24483</strain>
    </source>
</reference>
<evidence type="ECO:0000256" key="2">
    <source>
        <dbReference type="ARBA" id="ARBA00022723"/>
    </source>
</evidence>
<protein>
    <submittedName>
        <fullName evidence="6">Cytochrome b5</fullName>
    </submittedName>
</protein>
<evidence type="ECO:0000256" key="3">
    <source>
        <dbReference type="ARBA" id="ARBA00023004"/>
    </source>
</evidence>
<accession>A0ABR1QH63</accession>
<dbReference type="RefSeq" id="XP_066701088.1">
    <property type="nucleotide sequence ID" value="XM_066841226.1"/>
</dbReference>
<evidence type="ECO:0000313" key="6">
    <source>
        <dbReference type="EMBL" id="KAK7955782.1"/>
    </source>
</evidence>
<proteinExistence type="inferred from homology"/>
<dbReference type="SUPFAM" id="SSF55856">
    <property type="entry name" value="Cytochrome b5-like heme/steroid binding domain"/>
    <property type="match status" value="2"/>
</dbReference>
<feature type="domain" description="Cytochrome b5 heme-binding" evidence="5">
    <location>
        <begin position="937"/>
        <end position="1015"/>
    </location>
</feature>
<keyword evidence="2" id="KW-0479">Metal-binding</keyword>
<dbReference type="InterPro" id="IPR050668">
    <property type="entry name" value="Cytochrome_b5"/>
</dbReference>
<dbReference type="PROSITE" id="PS00191">
    <property type="entry name" value="CYTOCHROME_B5_1"/>
    <property type="match status" value="1"/>
</dbReference>
<sequence>MASNNNSNSGNANSGYDYPLSPWAARFGVSPNPAWSGLHGQEHSGLAPILPELDPRYYAEEGPAGTDQQPFPVPSKEELDYLFWSEAEQNLHLLGFRTWEVASLNETLYGDLSGGHRRLGGAQEEQKHASAFEQGRLVVDESKWLPWLRRDNWWQPEAGQSQDQLRKSPGRKFWSVDDDAVWNELRPILELANRILNLLIDTRHPWMVAAALGTLEPTPTNPKQRRMRIVPEDSQKITAADLRRTITETGDRLIISTFLHDRWSIETGHGLQGKWSGFKRVKEEKYRKGTVGIATYRMRALVEGDLTTAERCLLQASIAKTHALFQSHLKAGVLEEEPYFHPSPKRRGYPSAESWTAANILGWLMTPWPDRSSTKKYQGNRKVLPEDEEVGMAPLLWVSALLSERFWSTEVSKHGAKALFMPKLVKTTRHYSANGIRPNAIYRAETVLQIETPLDSLRDRLRTTSLDFNARTLKWAERHPWYDEERSKWLNSPWRWADNWRWFIKQFKTAHAKKDEFQCYKYCEDMMGLYNRGTSWTWMYWAIGLLMKASMPVHRTELKQPPMNPNVTEPIRRTANTKNPFIVETLVRSKAAQANPTRHQGMQTRERSNYFQDNPVTIPPSEYTEPDAGAAKQRIRHQADWLKCYQSWSYAHERLDPLPRGWLDSLAETARQLEQARRDPAHADRRSWAPFDFKVPPYDDRWQAGDLVPGGGAMVRTIIDADAPALKPLAQLMQTRGEELRKRLDEQAKVFLAKNVQGEPLPHLTVTEVGGHREADDAWVIYSQNNNTSNVYDVTAALKELKWTTAQYREVTRTTDYGLEMRTGAHVRNVTAGNAFLGTFMRWKLLGKLMVPMLPEAVKENDGTGGMPLFQTYGKHVFDLTSFLCPPHWQEILLSNPGGPINEALPGFYPEMISVISKHRCGYIMDPPTAPRPDADLTPFTERTLRVYDNPRSGLYYAVEGFVYDMTSYLELHPGGLASLKEWAGKEASAVFAKWHDKDMLRKSPYDALRIGRMVSEITADQLQAHHVVLDKWVYDITVPAEGDPSGLFRDLEDVGGRDATDLLEDEHTSDAGRAALATLKTDHQSRIVHRVQDTNAAQVMYDELALHDDPEGKGAWIAIGDNVWDVTSMMLQPDWYPRKIDRKLAGKVLGQEAKEDEKWFLGSYPHLLVAKLDLAGIANMILGP</sequence>
<dbReference type="Pfam" id="PF00173">
    <property type="entry name" value="Cyt-b5"/>
    <property type="match status" value="1"/>
</dbReference>
<gene>
    <name evidence="6" type="ORF">PG986_005004</name>
</gene>
<dbReference type="GeneID" id="92074288"/>
<dbReference type="SMART" id="SM01117">
    <property type="entry name" value="Cyt-b5"/>
    <property type="match status" value="3"/>
</dbReference>
<dbReference type="Proteomes" id="UP001391051">
    <property type="component" value="Unassembled WGS sequence"/>
</dbReference>
<dbReference type="EMBL" id="JAQQWE010000004">
    <property type="protein sequence ID" value="KAK7955782.1"/>
    <property type="molecule type" value="Genomic_DNA"/>
</dbReference>
<keyword evidence="3" id="KW-0408">Iron</keyword>
<dbReference type="InterPro" id="IPR036400">
    <property type="entry name" value="Cyt_B5-like_heme/steroid_sf"/>
</dbReference>
<comment type="caution">
    <text evidence="6">The sequence shown here is derived from an EMBL/GenBank/DDBJ whole genome shotgun (WGS) entry which is preliminary data.</text>
</comment>